<keyword evidence="2" id="KW-0560">Oxidoreductase</keyword>
<dbReference type="InterPro" id="IPR002347">
    <property type="entry name" value="SDR_fam"/>
</dbReference>
<dbReference type="PANTHER" id="PTHR24320:SF281">
    <property type="entry name" value="SHORT CHAIN DEHYDROGENASE_REDUCTASE FAMILY PROTEIN (AFU_ORTHOLOGUE AFUA_5G14310)"/>
    <property type="match status" value="1"/>
</dbReference>
<proteinExistence type="inferred from homology"/>
<comment type="similarity">
    <text evidence="1">Belongs to the short-chain dehydrogenases/reductases (SDR) family.</text>
</comment>
<comment type="caution">
    <text evidence="3">The sequence shown here is derived from an EMBL/GenBank/DDBJ whole genome shotgun (WGS) entry which is preliminary data.</text>
</comment>
<dbReference type="EMBL" id="JAGMUV010000003">
    <property type="protein sequence ID" value="KAH7165231.1"/>
    <property type="molecule type" value="Genomic_DNA"/>
</dbReference>
<evidence type="ECO:0000256" key="2">
    <source>
        <dbReference type="ARBA" id="ARBA00023002"/>
    </source>
</evidence>
<dbReference type="AlphaFoldDB" id="A0A9P9JFH2"/>
<dbReference type="Proteomes" id="UP000738349">
    <property type="component" value="Unassembled WGS sequence"/>
</dbReference>
<dbReference type="OrthoDB" id="191139at2759"/>
<dbReference type="PANTHER" id="PTHR24320">
    <property type="entry name" value="RETINOL DEHYDROGENASE"/>
    <property type="match status" value="1"/>
</dbReference>
<sequence length="334" mass="36911">MQSALHKVVGPTEVHPDNLVGRTAVVTGGALGIGYEISRALAKAGCKVIMVNRKEEQGQEAISKIKDEYSDADIDWKECDMGNLSQVKSVFSELRDSLDRLNFLVLSASINANSYGLDSDGIDRHFGVNYLGQYYATNQLWPLIRKTSLIPGVLAPRVVTLASEVHRAAPSDTRFENLDEINNSELDPTQLYGRTKLAQILFTKYGLLERVIRPTSDNIFVLSVHPGTPPQVNTNMQEQWKDAYPGITGKLISSVMQTIGRDVEQGSYVALWALTAPEISEKEQNGYYYIDPGKEGKESAQASNPDLGTALWKLSESLVKEKLGDDALMDWKSE</sequence>
<name>A0A9P9JFH2_9HYPO</name>
<dbReference type="GO" id="GO:0016491">
    <property type="term" value="F:oxidoreductase activity"/>
    <property type="evidence" value="ECO:0007669"/>
    <property type="project" value="UniProtKB-KW"/>
</dbReference>
<evidence type="ECO:0000313" key="3">
    <source>
        <dbReference type="EMBL" id="KAH7165231.1"/>
    </source>
</evidence>
<dbReference type="Gene3D" id="3.40.50.720">
    <property type="entry name" value="NAD(P)-binding Rossmann-like Domain"/>
    <property type="match status" value="1"/>
</dbReference>
<organism evidence="3 4">
    <name type="scientific">Dactylonectria macrodidyma</name>
    <dbReference type="NCBI Taxonomy" id="307937"/>
    <lineage>
        <taxon>Eukaryota</taxon>
        <taxon>Fungi</taxon>
        <taxon>Dikarya</taxon>
        <taxon>Ascomycota</taxon>
        <taxon>Pezizomycotina</taxon>
        <taxon>Sordariomycetes</taxon>
        <taxon>Hypocreomycetidae</taxon>
        <taxon>Hypocreales</taxon>
        <taxon>Nectriaceae</taxon>
        <taxon>Dactylonectria</taxon>
    </lineage>
</organism>
<dbReference type="Pfam" id="PF00106">
    <property type="entry name" value="adh_short"/>
    <property type="match status" value="1"/>
</dbReference>
<gene>
    <name evidence="3" type="ORF">EDB81DRAFT_641147</name>
</gene>
<protein>
    <submittedName>
        <fullName evidence="3">Short chain dehydrogenase/reductase family protein</fullName>
    </submittedName>
</protein>
<dbReference type="InterPro" id="IPR036291">
    <property type="entry name" value="NAD(P)-bd_dom_sf"/>
</dbReference>
<keyword evidence="4" id="KW-1185">Reference proteome</keyword>
<evidence type="ECO:0000313" key="4">
    <source>
        <dbReference type="Proteomes" id="UP000738349"/>
    </source>
</evidence>
<accession>A0A9P9JFH2</accession>
<evidence type="ECO:0000256" key="1">
    <source>
        <dbReference type="ARBA" id="ARBA00006484"/>
    </source>
</evidence>
<dbReference type="SUPFAM" id="SSF51735">
    <property type="entry name" value="NAD(P)-binding Rossmann-fold domains"/>
    <property type="match status" value="1"/>
</dbReference>
<reference evidence="3" key="1">
    <citation type="journal article" date="2021" name="Nat. Commun.">
        <title>Genetic determinants of endophytism in the Arabidopsis root mycobiome.</title>
        <authorList>
            <person name="Mesny F."/>
            <person name="Miyauchi S."/>
            <person name="Thiergart T."/>
            <person name="Pickel B."/>
            <person name="Atanasova L."/>
            <person name="Karlsson M."/>
            <person name="Huettel B."/>
            <person name="Barry K.W."/>
            <person name="Haridas S."/>
            <person name="Chen C."/>
            <person name="Bauer D."/>
            <person name="Andreopoulos W."/>
            <person name="Pangilinan J."/>
            <person name="LaButti K."/>
            <person name="Riley R."/>
            <person name="Lipzen A."/>
            <person name="Clum A."/>
            <person name="Drula E."/>
            <person name="Henrissat B."/>
            <person name="Kohler A."/>
            <person name="Grigoriev I.V."/>
            <person name="Martin F.M."/>
            <person name="Hacquard S."/>
        </authorList>
    </citation>
    <scope>NUCLEOTIDE SEQUENCE</scope>
    <source>
        <strain evidence="3">MPI-CAGE-AT-0147</strain>
    </source>
</reference>